<protein>
    <submittedName>
        <fullName evidence="1">Uncharacterized protein</fullName>
    </submittedName>
</protein>
<dbReference type="EMBL" id="CALNXK010000063">
    <property type="protein sequence ID" value="CAH3139842.1"/>
    <property type="molecule type" value="Genomic_DNA"/>
</dbReference>
<comment type="caution">
    <text evidence="1">The sequence shown here is derived from an EMBL/GenBank/DDBJ whole genome shotgun (WGS) entry which is preliminary data.</text>
</comment>
<reference evidence="1 2" key="1">
    <citation type="submission" date="2022-05" db="EMBL/GenBank/DDBJ databases">
        <authorList>
            <consortium name="Genoscope - CEA"/>
            <person name="William W."/>
        </authorList>
    </citation>
    <scope>NUCLEOTIDE SEQUENCE [LARGE SCALE GENOMIC DNA]</scope>
</reference>
<dbReference type="Proteomes" id="UP001159405">
    <property type="component" value="Unassembled WGS sequence"/>
</dbReference>
<name>A0ABN8PEA8_9CNID</name>
<evidence type="ECO:0000313" key="2">
    <source>
        <dbReference type="Proteomes" id="UP001159405"/>
    </source>
</evidence>
<organism evidence="1 2">
    <name type="scientific">Porites lobata</name>
    <dbReference type="NCBI Taxonomy" id="104759"/>
    <lineage>
        <taxon>Eukaryota</taxon>
        <taxon>Metazoa</taxon>
        <taxon>Cnidaria</taxon>
        <taxon>Anthozoa</taxon>
        <taxon>Hexacorallia</taxon>
        <taxon>Scleractinia</taxon>
        <taxon>Fungiina</taxon>
        <taxon>Poritidae</taxon>
        <taxon>Porites</taxon>
    </lineage>
</organism>
<accession>A0ABN8PEA8</accession>
<keyword evidence="2" id="KW-1185">Reference proteome</keyword>
<evidence type="ECO:0000313" key="1">
    <source>
        <dbReference type="EMBL" id="CAH3139842.1"/>
    </source>
</evidence>
<proteinExistence type="predicted"/>
<sequence>MRTNNNLPTYLLIKFLHKEATLTALQIHLVSERKLRRIQRPKYHNLLAKLCELWDQYEAKE</sequence>
<gene>
    <name evidence="1" type="ORF">PLOB_00040864</name>
</gene>